<feature type="signal peptide" evidence="1">
    <location>
        <begin position="1"/>
        <end position="23"/>
    </location>
</feature>
<evidence type="ECO:0000256" key="1">
    <source>
        <dbReference type="SAM" id="SignalP"/>
    </source>
</evidence>
<organism evidence="2 3">
    <name type="scientific">Treponema vincentii</name>
    <dbReference type="NCBI Taxonomy" id="69710"/>
    <lineage>
        <taxon>Bacteria</taxon>
        <taxon>Pseudomonadati</taxon>
        <taxon>Spirochaetota</taxon>
        <taxon>Spirochaetia</taxon>
        <taxon>Spirochaetales</taxon>
        <taxon>Treponemataceae</taxon>
        <taxon>Treponema</taxon>
    </lineage>
</organism>
<sequence length="198" mass="22720">MMMERNKWLLVLAAAVVAAAVMSCTSVWNKKYKDDAGVMYGMIYDEREEGVALVNVKVNGKLKAVSDGQGRFILQFYFADIKDKKEQLIELEKEGYEKFKQVFYYEPLSLLHLRLESGEYLLKEAEGGIENGNYEEAEGFLDRAFEIEESRDESLYLRAVIRYKEGKADEALAALESMSRKEYAAVKAFMQMLEGVRK</sequence>
<keyword evidence="1" id="KW-0732">Signal</keyword>
<dbReference type="Proteomes" id="UP000464374">
    <property type="component" value="Chromosome"/>
</dbReference>
<accession>A0A6P1Y4V6</accession>
<proteinExistence type="predicted"/>
<gene>
    <name evidence="2" type="ORF">GWP43_00805</name>
</gene>
<dbReference type="AlphaFoldDB" id="A0A6P1Y4V6"/>
<dbReference type="PROSITE" id="PS51257">
    <property type="entry name" value="PROKAR_LIPOPROTEIN"/>
    <property type="match status" value="1"/>
</dbReference>
<reference evidence="2 3" key="1">
    <citation type="submission" date="2020-01" db="EMBL/GenBank/DDBJ databases">
        <title>Complete genome sequence of a human oral phylogroup 1 Treponema sp. strain ATCC 700766, originally isolated from periodontitis dental plaque.</title>
        <authorList>
            <person name="Chan Y."/>
            <person name="Huo Y.-B."/>
            <person name="Yu X.-L."/>
            <person name="Zeng H."/>
            <person name="Leung W.-K."/>
            <person name="Watt R.M."/>
        </authorList>
    </citation>
    <scope>NUCLEOTIDE SEQUENCE [LARGE SCALE GENOMIC DNA]</scope>
    <source>
        <strain evidence="2 3">OMZ 804</strain>
    </source>
</reference>
<evidence type="ECO:0000313" key="2">
    <source>
        <dbReference type="EMBL" id="QHX44439.1"/>
    </source>
</evidence>
<dbReference type="Gene3D" id="1.25.40.10">
    <property type="entry name" value="Tetratricopeptide repeat domain"/>
    <property type="match status" value="1"/>
</dbReference>
<dbReference type="InterPro" id="IPR011990">
    <property type="entry name" value="TPR-like_helical_dom_sf"/>
</dbReference>
<dbReference type="KEGG" id="trz:GWP43_00805"/>
<feature type="chain" id="PRO_5026941050" evidence="1">
    <location>
        <begin position="24"/>
        <end position="198"/>
    </location>
</feature>
<dbReference type="EMBL" id="CP048020">
    <property type="protein sequence ID" value="QHX44439.1"/>
    <property type="molecule type" value="Genomic_DNA"/>
</dbReference>
<protein>
    <submittedName>
        <fullName evidence="2">Tetratricopeptide repeat protein</fullName>
    </submittedName>
</protein>
<evidence type="ECO:0000313" key="3">
    <source>
        <dbReference type="Proteomes" id="UP000464374"/>
    </source>
</evidence>
<dbReference type="SUPFAM" id="SSF48452">
    <property type="entry name" value="TPR-like"/>
    <property type="match status" value="1"/>
</dbReference>
<name>A0A6P1Y4V6_9SPIR</name>